<dbReference type="InterPro" id="IPR015943">
    <property type="entry name" value="WD40/YVTN_repeat-like_dom_sf"/>
</dbReference>
<accession>A0A8T0Q747</accession>
<dbReference type="PROSITE" id="PS00678">
    <property type="entry name" value="WD_REPEATS_1"/>
    <property type="match status" value="2"/>
</dbReference>
<dbReference type="SMART" id="SM00320">
    <property type="entry name" value="WD40"/>
    <property type="match status" value="3"/>
</dbReference>
<evidence type="ECO:0000313" key="5">
    <source>
        <dbReference type="EMBL" id="KAG2569803.1"/>
    </source>
</evidence>
<sequence length="583" mass="64193">MPEAAARPPGPDPAAEDAGQEEFYESLDRILSSSCSSTSASDDDADHRRRRRSHRHLQPPPSPAPASAYDVWISEPTSVEERRRLLLQRLGLSSDPTQPPSPRREPRSPSPPPSPPASPPPRPEEPRSGGLGKPPLARNPSSSGGEQCRIRNLDDGTEFEVGEVHEEVVREVGTGRQLTLEEFELCVGRSPIVHELMKRTTTAASASASDHAAPASRPRRKPGGGWLRGIRQLAGSVAYGRRSTEEGDKDKEREARRLSSATDDSLDGTGSRNAGRVRVRQYGKACKELTGLFMTQELAAHSGSVWCINFSLDGRYLATAGEDRVIHVWEVSEGDRKGELLGEASATKENGGGCSPFLAVVGNDSPEIAALSLTCADGGYVEKKRRPRKQSNRKSVGSDHLVVPECVFGFRDKPVCSLLGHAADVLDLSWSKSQYLISSSMDKTVKLWDITTSTCLKTFSHTDYVTCIQFNPVDDNFFISGSLDEKVRIWNVRDRKIEDWNDLHEMVTAACYSPDGQVDVVPFWYIFLFTIKLDMLTFQSLLSLKVALVGSHKGSCHIFDTSGMTVLLLHIPTHVHLFFFDIY</sequence>
<dbReference type="InterPro" id="IPR019775">
    <property type="entry name" value="WD40_repeat_CS"/>
</dbReference>
<proteinExistence type="predicted"/>
<feature type="repeat" description="WD" evidence="3">
    <location>
        <begin position="458"/>
        <end position="493"/>
    </location>
</feature>
<evidence type="ECO:0000256" key="2">
    <source>
        <dbReference type="ARBA" id="ARBA00022737"/>
    </source>
</evidence>
<feature type="compositionally biased region" description="Basic residues" evidence="4">
    <location>
        <begin position="48"/>
        <end position="57"/>
    </location>
</feature>
<feature type="compositionally biased region" description="Basic and acidic residues" evidence="4">
    <location>
        <begin position="242"/>
        <end position="257"/>
    </location>
</feature>
<dbReference type="InterPro" id="IPR036322">
    <property type="entry name" value="WD40_repeat_dom_sf"/>
</dbReference>
<evidence type="ECO:0000313" key="6">
    <source>
        <dbReference type="Proteomes" id="UP000823388"/>
    </source>
</evidence>
<feature type="region of interest" description="Disordered" evidence="4">
    <location>
        <begin position="83"/>
        <end position="154"/>
    </location>
</feature>
<keyword evidence="1 3" id="KW-0853">WD repeat</keyword>
<name>A0A8T0Q747_PANVG</name>
<keyword evidence="2" id="KW-0677">Repeat</keyword>
<feature type="compositionally biased region" description="Low complexity" evidence="4">
    <location>
        <begin position="29"/>
        <end position="40"/>
    </location>
</feature>
<dbReference type="SUPFAM" id="SSF50978">
    <property type="entry name" value="WD40 repeat-like"/>
    <property type="match status" value="1"/>
</dbReference>
<dbReference type="Gene3D" id="2.130.10.10">
    <property type="entry name" value="YVTN repeat-like/Quinoprotein amine dehydrogenase"/>
    <property type="match status" value="2"/>
</dbReference>
<dbReference type="InterPro" id="IPR001680">
    <property type="entry name" value="WD40_rpt"/>
</dbReference>
<dbReference type="PANTHER" id="PTHR14221">
    <property type="entry name" value="WD REPEAT DOMAIN 44"/>
    <property type="match status" value="1"/>
</dbReference>
<dbReference type="FunFam" id="2.130.10.10:FF:000712">
    <property type="entry name" value="Transducin/WD40 repeat-like superfamily protein"/>
    <property type="match status" value="1"/>
</dbReference>
<dbReference type="PROSITE" id="PS50082">
    <property type="entry name" value="WD_REPEATS_2"/>
    <property type="match status" value="3"/>
</dbReference>
<reference evidence="5" key="1">
    <citation type="submission" date="2020-05" db="EMBL/GenBank/DDBJ databases">
        <title>WGS assembly of Panicum virgatum.</title>
        <authorList>
            <person name="Lovell J.T."/>
            <person name="Jenkins J."/>
            <person name="Shu S."/>
            <person name="Juenger T.E."/>
            <person name="Schmutz J."/>
        </authorList>
    </citation>
    <scope>NUCLEOTIDE SEQUENCE</scope>
    <source>
        <strain evidence="5">AP13</strain>
    </source>
</reference>
<dbReference type="InterPro" id="IPR040324">
    <property type="entry name" value="WDR44/Dgr2"/>
</dbReference>
<feature type="compositionally biased region" description="Acidic residues" evidence="4">
    <location>
        <begin position="14"/>
        <end position="25"/>
    </location>
</feature>
<feature type="region of interest" description="Disordered" evidence="4">
    <location>
        <begin position="201"/>
        <end position="272"/>
    </location>
</feature>
<evidence type="ECO:0000256" key="4">
    <source>
        <dbReference type="SAM" id="MobiDB-lite"/>
    </source>
</evidence>
<feature type="repeat" description="WD" evidence="3">
    <location>
        <begin position="298"/>
        <end position="339"/>
    </location>
</feature>
<comment type="caution">
    <text evidence="5">The sequence shown here is derived from an EMBL/GenBank/DDBJ whole genome shotgun (WGS) entry which is preliminary data.</text>
</comment>
<dbReference type="Proteomes" id="UP000823388">
    <property type="component" value="Chromosome 7N"/>
</dbReference>
<feature type="compositionally biased region" description="Pro residues" evidence="4">
    <location>
        <begin position="108"/>
        <end position="121"/>
    </location>
</feature>
<organism evidence="5 6">
    <name type="scientific">Panicum virgatum</name>
    <name type="common">Blackwell switchgrass</name>
    <dbReference type="NCBI Taxonomy" id="38727"/>
    <lineage>
        <taxon>Eukaryota</taxon>
        <taxon>Viridiplantae</taxon>
        <taxon>Streptophyta</taxon>
        <taxon>Embryophyta</taxon>
        <taxon>Tracheophyta</taxon>
        <taxon>Spermatophyta</taxon>
        <taxon>Magnoliopsida</taxon>
        <taxon>Liliopsida</taxon>
        <taxon>Poales</taxon>
        <taxon>Poaceae</taxon>
        <taxon>PACMAD clade</taxon>
        <taxon>Panicoideae</taxon>
        <taxon>Panicodae</taxon>
        <taxon>Paniceae</taxon>
        <taxon>Panicinae</taxon>
        <taxon>Panicum</taxon>
        <taxon>Panicum sect. Hiantes</taxon>
    </lineage>
</organism>
<dbReference type="PROSITE" id="PS50294">
    <property type="entry name" value="WD_REPEATS_REGION"/>
    <property type="match status" value="3"/>
</dbReference>
<feature type="repeat" description="WD" evidence="3">
    <location>
        <begin position="418"/>
        <end position="458"/>
    </location>
</feature>
<dbReference type="InterPro" id="IPR020472">
    <property type="entry name" value="WD40_PAC1"/>
</dbReference>
<evidence type="ECO:0000256" key="1">
    <source>
        <dbReference type="ARBA" id="ARBA00022574"/>
    </source>
</evidence>
<dbReference type="PRINTS" id="PR00320">
    <property type="entry name" value="GPROTEINBRPT"/>
</dbReference>
<evidence type="ECO:0000256" key="3">
    <source>
        <dbReference type="PROSITE-ProRule" id="PRU00221"/>
    </source>
</evidence>
<dbReference type="EMBL" id="CM029050">
    <property type="protein sequence ID" value="KAG2569803.1"/>
    <property type="molecule type" value="Genomic_DNA"/>
</dbReference>
<feature type="compositionally biased region" description="Polar residues" evidence="4">
    <location>
        <begin position="259"/>
        <end position="272"/>
    </location>
</feature>
<dbReference type="AlphaFoldDB" id="A0A8T0Q747"/>
<feature type="compositionally biased region" description="Low complexity" evidence="4">
    <location>
        <begin position="201"/>
        <end position="216"/>
    </location>
</feature>
<gene>
    <name evidence="5" type="ORF">PVAP13_7NG440900</name>
</gene>
<dbReference type="Pfam" id="PF00400">
    <property type="entry name" value="WD40"/>
    <property type="match status" value="3"/>
</dbReference>
<protein>
    <submittedName>
        <fullName evidence="5">Uncharacterized protein</fullName>
    </submittedName>
</protein>
<keyword evidence="6" id="KW-1185">Reference proteome</keyword>
<feature type="region of interest" description="Disordered" evidence="4">
    <location>
        <begin position="1"/>
        <end position="71"/>
    </location>
</feature>
<dbReference type="PANTHER" id="PTHR14221:SF11">
    <property type="entry name" value="OS04G0678300 PROTEIN"/>
    <property type="match status" value="1"/>
</dbReference>